<dbReference type="Pfam" id="PF00665">
    <property type="entry name" value="rve"/>
    <property type="match status" value="1"/>
</dbReference>
<protein>
    <submittedName>
        <fullName evidence="9">DNA N-6-adenine-methyltransferase</fullName>
    </submittedName>
</protein>
<dbReference type="Proteomes" id="UP000717585">
    <property type="component" value="Unassembled WGS sequence"/>
</dbReference>
<dbReference type="PANTHER" id="PTHR37984:SF5">
    <property type="entry name" value="PROTEIN NYNRIN-LIKE"/>
    <property type="match status" value="1"/>
</dbReference>
<evidence type="ECO:0000259" key="8">
    <source>
        <dbReference type="PROSITE" id="PS50994"/>
    </source>
</evidence>
<dbReference type="Pfam" id="PF00078">
    <property type="entry name" value="RVT_1"/>
    <property type="match status" value="1"/>
</dbReference>
<feature type="domain" description="Integrase catalytic" evidence="8">
    <location>
        <begin position="1010"/>
        <end position="1169"/>
    </location>
</feature>
<dbReference type="Gene3D" id="3.30.420.10">
    <property type="entry name" value="Ribonuclease H-like superfamily/Ribonuclease H"/>
    <property type="match status" value="2"/>
</dbReference>
<keyword evidence="2" id="KW-0548">Nucleotidyltransferase</keyword>
<keyword evidence="5" id="KW-0511">Multifunctional enzyme</keyword>
<dbReference type="SUPFAM" id="SSF56672">
    <property type="entry name" value="DNA/RNA polymerases"/>
    <property type="match status" value="1"/>
</dbReference>
<dbReference type="InterPro" id="IPR043502">
    <property type="entry name" value="DNA/RNA_pol_sf"/>
</dbReference>
<dbReference type="InterPro" id="IPR041588">
    <property type="entry name" value="Integrase_H2C2"/>
</dbReference>
<keyword evidence="3" id="KW-0540">Nuclease</keyword>
<dbReference type="CDD" id="cd00303">
    <property type="entry name" value="retropepsin_like"/>
    <property type="match status" value="1"/>
</dbReference>
<dbReference type="InterPro" id="IPR050951">
    <property type="entry name" value="Retrovirus_Pol_polyprotein"/>
</dbReference>
<dbReference type="SUPFAM" id="SSF53098">
    <property type="entry name" value="Ribonuclease H-like"/>
    <property type="match status" value="1"/>
</dbReference>
<dbReference type="CDD" id="cd09275">
    <property type="entry name" value="RNase_HI_RT_DIRS1"/>
    <property type="match status" value="1"/>
</dbReference>
<feature type="compositionally biased region" description="Polar residues" evidence="6">
    <location>
        <begin position="925"/>
        <end position="943"/>
    </location>
</feature>
<dbReference type="EMBL" id="JAHDYR010000012">
    <property type="protein sequence ID" value="KAG9394819.1"/>
    <property type="molecule type" value="Genomic_DNA"/>
</dbReference>
<comment type="caution">
    <text evidence="9">The sequence shown here is derived from an EMBL/GenBank/DDBJ whole genome shotgun (WGS) entry which is preliminary data.</text>
</comment>
<accession>A0A8J6B5Q3</accession>
<feature type="region of interest" description="Disordered" evidence="6">
    <location>
        <begin position="1191"/>
        <end position="1224"/>
    </location>
</feature>
<keyword evidence="1" id="KW-0808">Transferase</keyword>
<dbReference type="InterPro" id="IPR021109">
    <property type="entry name" value="Peptidase_aspartic_dom_sf"/>
</dbReference>
<dbReference type="GO" id="GO:0003676">
    <property type="term" value="F:nucleic acid binding"/>
    <property type="evidence" value="ECO:0007669"/>
    <property type="project" value="InterPro"/>
</dbReference>
<dbReference type="PROSITE" id="PS50878">
    <property type="entry name" value="RT_POL"/>
    <property type="match status" value="1"/>
</dbReference>
<dbReference type="SUPFAM" id="SSF50630">
    <property type="entry name" value="Acid proteases"/>
    <property type="match status" value="1"/>
</dbReference>
<evidence type="ECO:0000256" key="1">
    <source>
        <dbReference type="ARBA" id="ARBA00022679"/>
    </source>
</evidence>
<feature type="region of interest" description="Disordered" evidence="6">
    <location>
        <begin position="925"/>
        <end position="945"/>
    </location>
</feature>
<evidence type="ECO:0000256" key="5">
    <source>
        <dbReference type="ARBA" id="ARBA00023268"/>
    </source>
</evidence>
<dbReference type="Pfam" id="PF17921">
    <property type="entry name" value="Integrase_H2C2"/>
    <property type="match status" value="1"/>
</dbReference>
<feature type="domain" description="Reverse transcriptase" evidence="7">
    <location>
        <begin position="514"/>
        <end position="693"/>
    </location>
</feature>
<dbReference type="InterPro" id="IPR043128">
    <property type="entry name" value="Rev_trsase/Diguanyl_cyclase"/>
</dbReference>
<dbReference type="OrthoDB" id="10068564at2759"/>
<evidence type="ECO:0000256" key="2">
    <source>
        <dbReference type="ARBA" id="ARBA00022695"/>
    </source>
</evidence>
<dbReference type="CDD" id="cd01647">
    <property type="entry name" value="RT_LTR"/>
    <property type="match status" value="1"/>
</dbReference>
<name>A0A8J6B5Q3_9EUKA</name>
<dbReference type="Gene3D" id="3.30.70.270">
    <property type="match status" value="2"/>
</dbReference>
<dbReference type="GO" id="GO:0016787">
    <property type="term" value="F:hydrolase activity"/>
    <property type="evidence" value="ECO:0007669"/>
    <property type="project" value="UniProtKB-KW"/>
</dbReference>
<dbReference type="InterPro" id="IPR036397">
    <property type="entry name" value="RNaseH_sf"/>
</dbReference>
<evidence type="ECO:0000256" key="6">
    <source>
        <dbReference type="SAM" id="MobiDB-lite"/>
    </source>
</evidence>
<keyword evidence="4" id="KW-0378">Hydrolase</keyword>
<dbReference type="CDD" id="cd00024">
    <property type="entry name" value="CD_CSD"/>
    <property type="match status" value="1"/>
</dbReference>
<dbReference type="InterPro" id="IPR001584">
    <property type="entry name" value="Integrase_cat-core"/>
</dbReference>
<dbReference type="Pfam" id="PF17919">
    <property type="entry name" value="RT_RNaseH_2"/>
    <property type="match status" value="1"/>
</dbReference>
<dbReference type="GO" id="GO:0004519">
    <property type="term" value="F:endonuclease activity"/>
    <property type="evidence" value="ECO:0007669"/>
    <property type="project" value="UniProtKB-KW"/>
</dbReference>
<gene>
    <name evidence="9" type="ORF">J8273_0021</name>
</gene>
<evidence type="ECO:0000313" key="10">
    <source>
        <dbReference type="Proteomes" id="UP000717585"/>
    </source>
</evidence>
<dbReference type="InterPro" id="IPR041577">
    <property type="entry name" value="RT_RNaseH_2"/>
</dbReference>
<sequence length="1516" mass="171659">MALATWHFPEDIKIILQDILRILEGATPISRPFSELISIWGFRKEIEVFTATDASDNAIGGTIRIDGAERSFQETITAQDFHSIMTKELFAIRVALLSVSDVTDREFTVFSDNAACVSWINKQGSARAPEQALRFLEDIQHWAQSHRNTVVARHAPGHLNSKPDRLSRFKRLEWGTPAPILEAMTDAWGPFEVDAFATEEKLLRIPGHWTREQDGLSKDWHQFRVFAAPPRALLSRLNAKLAPLWDRQRTSLSPHSWRQGCFVLIAQATMTMEVPVQEAPREWRALAGPKSRVTVRAYATKRPTEREHNDESGTYLWTQRWPCVVVLGEERTAQEETATVYAVNSGCSTWTRWVDVEGVREKALLDSGAGVNLMSEARVADLGLTIREPGEIQQVDGLGDQPVPVIGRVTATLGGKPEEWCVVEPDVLFVGYDTLVKRGIVLPDMADKLTATTVPGTREDKLQRLFAYGREGTAADLPMFELKLASDARPFRAWPKKMGIEDAAWVRQEVANILRKGVIRPSLSPYASRVVLADKKGGDKRLCVDYRQLNKLTADYEYPLPTISSLIEMLEGNVKFSTLDLKAAFNQVEIEEEAKRYTAFVTREGQFEYNRMPFGLKCAAAHMQMAMETVLGDLIGRACLVYIDDIVVYGASQAEHDANLDEVVDRLVEHKVGLGEAMCVFDREEIEYVGWIVGGGSKRIDPKRIEHIRAIPMPDSISAVRGFLGTVKFVHDCIPHLAWTERCLHRLEKKGAVFERDWTDECVAAVNSIKAAIEDAEALSIPGADEPLELYTDACEHGIGAVLMVRRGDKRLPIGYFSKAIQEDTSRARWNMTQKEAFAIKEGVKHFRQFLRGRKFTVMTDHRNLLWMDQSENAVVERWALELRQLYTFELRHVAGAANGAADWLSRHPAKQTTRGATEHVCAVNPSQGDVETPSRQSQTVPESQKAARFREVHGAGKGHHGVQQTLWKLEDRGLLWDGAETDVSRMVKQCPVCQKAGLGADPYQLAPREPLGPFDRVFVDTTVMHEADGEFRNILTAVEETSRWVTLIPLKTTSSRETIDALVRHYLTHFPVPAEWVADNGSQFASTEFHAWARETGARVNHTTPYYHEENGVVERWNKEVNRHLRCEMYERQTHRWASLLPAIQNIINSARSKATGSSAWRLVMADGTGAMDDKLKEQRMEEVEAARRMIQNEEHRRRNMEQTAKKKKQDSQKRAADIQRQHPESRVAAGLWVFADRDAEIRKKYDLKWRGPLMVVRKVPRKSNSYVVRDSETKKTYKKHVSHLKVAEGEWSEEKARIACALDRSQAYIKEIVDWRVRRDANRTPEVKCRWLGFEASEDTWRVATDEDMRSNFVLLKYMEDHSQLVKCMEDYSFRVGRSQERATGAEEEGYHGSVFQAVVIEFTVGKNTSPTMIQRKVSQYSDYDADVVVICLSPWGANLTTCAKGLTELAVELADVNETTLFSEKEALRVMSKALIAWTTRRLAEARRANHLYIRHNNPIYLAQPVAAGRGVG</sequence>
<dbReference type="Gene3D" id="2.40.70.10">
    <property type="entry name" value="Acid Proteases"/>
    <property type="match status" value="1"/>
</dbReference>
<dbReference type="PANTHER" id="PTHR37984">
    <property type="entry name" value="PROTEIN CBG26694"/>
    <property type="match status" value="1"/>
</dbReference>
<evidence type="ECO:0000259" key="7">
    <source>
        <dbReference type="PROSITE" id="PS50878"/>
    </source>
</evidence>
<evidence type="ECO:0000256" key="4">
    <source>
        <dbReference type="ARBA" id="ARBA00022759"/>
    </source>
</evidence>
<dbReference type="PROSITE" id="PS50994">
    <property type="entry name" value="INTEGRASE"/>
    <property type="match status" value="1"/>
</dbReference>
<dbReference type="GO" id="GO:0015074">
    <property type="term" value="P:DNA integration"/>
    <property type="evidence" value="ECO:0007669"/>
    <property type="project" value="InterPro"/>
</dbReference>
<dbReference type="InterPro" id="IPR012337">
    <property type="entry name" value="RNaseH-like_sf"/>
</dbReference>
<dbReference type="GO" id="GO:0003964">
    <property type="term" value="F:RNA-directed DNA polymerase activity"/>
    <property type="evidence" value="ECO:0007669"/>
    <property type="project" value="UniProtKB-KW"/>
</dbReference>
<evidence type="ECO:0000256" key="3">
    <source>
        <dbReference type="ARBA" id="ARBA00022722"/>
    </source>
</evidence>
<reference evidence="9" key="1">
    <citation type="submission" date="2021-05" db="EMBL/GenBank/DDBJ databases">
        <title>A free-living protist that lacks canonical eukaryotic 1 DNA replication and segregation systems.</title>
        <authorList>
            <person name="Salas-Leiva D.E."/>
            <person name="Tromer E.C."/>
            <person name="Curtis B.A."/>
            <person name="Jerlstrom-Hultqvist J."/>
            <person name="Kolisko M."/>
            <person name="Yi Z."/>
            <person name="Salas-Leiva J.S."/>
            <person name="Gallot-Lavallee L."/>
            <person name="Kops G.J.P.L."/>
            <person name="Archibald J.M."/>
            <person name="Simpson A.G.B."/>
            <person name="Roger A.J."/>
        </authorList>
    </citation>
    <scope>NUCLEOTIDE SEQUENCE</scope>
    <source>
        <strain evidence="9">BICM</strain>
    </source>
</reference>
<dbReference type="Gene3D" id="1.10.340.70">
    <property type="match status" value="1"/>
</dbReference>
<evidence type="ECO:0000313" key="9">
    <source>
        <dbReference type="EMBL" id="KAG9394819.1"/>
    </source>
</evidence>
<dbReference type="CDD" id="cd09274">
    <property type="entry name" value="RNase_HI_RT_Ty3"/>
    <property type="match status" value="1"/>
</dbReference>
<organism evidence="9 10">
    <name type="scientific">Carpediemonas membranifera</name>
    <dbReference type="NCBI Taxonomy" id="201153"/>
    <lineage>
        <taxon>Eukaryota</taxon>
        <taxon>Metamonada</taxon>
        <taxon>Carpediemonas-like organisms</taxon>
        <taxon>Carpediemonas</taxon>
    </lineage>
</organism>
<dbReference type="Gene3D" id="3.10.10.10">
    <property type="entry name" value="HIV Type 1 Reverse Transcriptase, subunit A, domain 1"/>
    <property type="match status" value="1"/>
</dbReference>
<keyword evidence="4" id="KW-0255">Endonuclease</keyword>
<dbReference type="InterPro" id="IPR000477">
    <property type="entry name" value="RT_dom"/>
</dbReference>
<proteinExistence type="predicted"/>
<keyword evidence="10" id="KW-1185">Reference proteome</keyword>